<keyword evidence="2" id="KW-1185">Reference proteome</keyword>
<evidence type="ECO:0000313" key="1">
    <source>
        <dbReference type="EMBL" id="CAJ2671655.1"/>
    </source>
</evidence>
<dbReference type="EMBL" id="CASHSV030000615">
    <property type="protein sequence ID" value="CAJ2671655.1"/>
    <property type="molecule type" value="Genomic_DNA"/>
</dbReference>
<comment type="caution">
    <text evidence="1">The sequence shown here is derived from an EMBL/GenBank/DDBJ whole genome shotgun (WGS) entry which is preliminary data.</text>
</comment>
<accession>A0ACB0LQ24</accession>
<name>A0ACB0LQ24_TRIPR</name>
<reference evidence="1" key="1">
    <citation type="submission" date="2023-10" db="EMBL/GenBank/DDBJ databases">
        <authorList>
            <person name="Rodriguez Cubillos JULIANA M."/>
            <person name="De Vega J."/>
        </authorList>
    </citation>
    <scope>NUCLEOTIDE SEQUENCE</scope>
</reference>
<gene>
    <name evidence="1" type="ORF">MILVUS5_LOCUS35445</name>
</gene>
<dbReference type="Proteomes" id="UP001177021">
    <property type="component" value="Unassembled WGS sequence"/>
</dbReference>
<sequence>MDTISTSSTNSIISSLQQTPTKITKSKKKKNKPIKVVYISNPMKVTTSASEFRALVQELTGQYAESPPDPSRYQEFSGDDSSADGGCSENRIDCDKNDHTVVVVPPLVDPDDDKVKPSESFEGFDEDVLLMPQMVENIWDLLPTSAFYESFQLDSY</sequence>
<proteinExistence type="predicted"/>
<protein>
    <submittedName>
        <fullName evidence="1">Uncharacterized protein</fullName>
    </submittedName>
</protein>
<evidence type="ECO:0000313" key="2">
    <source>
        <dbReference type="Proteomes" id="UP001177021"/>
    </source>
</evidence>
<organism evidence="1 2">
    <name type="scientific">Trifolium pratense</name>
    <name type="common">Red clover</name>
    <dbReference type="NCBI Taxonomy" id="57577"/>
    <lineage>
        <taxon>Eukaryota</taxon>
        <taxon>Viridiplantae</taxon>
        <taxon>Streptophyta</taxon>
        <taxon>Embryophyta</taxon>
        <taxon>Tracheophyta</taxon>
        <taxon>Spermatophyta</taxon>
        <taxon>Magnoliopsida</taxon>
        <taxon>eudicotyledons</taxon>
        <taxon>Gunneridae</taxon>
        <taxon>Pentapetalae</taxon>
        <taxon>rosids</taxon>
        <taxon>fabids</taxon>
        <taxon>Fabales</taxon>
        <taxon>Fabaceae</taxon>
        <taxon>Papilionoideae</taxon>
        <taxon>50 kb inversion clade</taxon>
        <taxon>NPAAA clade</taxon>
        <taxon>Hologalegina</taxon>
        <taxon>IRL clade</taxon>
        <taxon>Trifolieae</taxon>
        <taxon>Trifolium</taxon>
    </lineage>
</organism>